<dbReference type="GO" id="GO:0005737">
    <property type="term" value="C:cytoplasm"/>
    <property type="evidence" value="ECO:0007669"/>
    <property type="project" value="TreeGrafter"/>
</dbReference>
<dbReference type="InterPro" id="IPR002638">
    <property type="entry name" value="Quinolinate_PRibosylTrfase_C"/>
</dbReference>
<accession>A0A1G6WR79</accession>
<evidence type="ECO:0000256" key="2">
    <source>
        <dbReference type="ARBA" id="ARBA00019205"/>
    </source>
</evidence>
<proteinExistence type="inferred from homology"/>
<dbReference type="PIRSF" id="PIRSF006250">
    <property type="entry name" value="NadC_ModD"/>
    <property type="match status" value="1"/>
</dbReference>
<dbReference type="CDD" id="cd01573">
    <property type="entry name" value="modD_like"/>
    <property type="match status" value="1"/>
</dbReference>
<dbReference type="GO" id="GO:0009435">
    <property type="term" value="P:NAD+ biosynthetic process"/>
    <property type="evidence" value="ECO:0007669"/>
    <property type="project" value="InterPro"/>
</dbReference>
<dbReference type="EMBL" id="FNAQ01000001">
    <property type="protein sequence ID" value="SDD68284.1"/>
    <property type="molecule type" value="Genomic_DNA"/>
</dbReference>
<dbReference type="Pfam" id="PF01729">
    <property type="entry name" value="QRPTase_C"/>
    <property type="match status" value="1"/>
</dbReference>
<gene>
    <name evidence="8" type="ORF">SAMN05661003_1012</name>
</gene>
<dbReference type="FunFam" id="3.20.20.70:FF:000030">
    <property type="entry name" value="Nicotinate-nucleotide pyrophosphorylase, carboxylating"/>
    <property type="match status" value="1"/>
</dbReference>
<dbReference type="PANTHER" id="PTHR32179">
    <property type="entry name" value="NICOTINATE-NUCLEOTIDE PYROPHOSPHORYLASE [CARBOXYLATING]"/>
    <property type="match status" value="1"/>
</dbReference>
<dbReference type="AlphaFoldDB" id="A0A1G6WR79"/>
<dbReference type="InterPro" id="IPR022412">
    <property type="entry name" value="Quinolinate_PRibosylTrfase_N"/>
</dbReference>
<evidence type="ECO:0000259" key="7">
    <source>
        <dbReference type="Pfam" id="PF02749"/>
    </source>
</evidence>
<dbReference type="PANTHER" id="PTHR32179:SF4">
    <property type="entry name" value="PYROPHOSPHORYLASE MODD-RELATED"/>
    <property type="match status" value="1"/>
</dbReference>
<feature type="domain" description="Quinolinate phosphoribosyl transferase N-terminal" evidence="7">
    <location>
        <begin position="23"/>
        <end position="106"/>
    </location>
</feature>
<organism evidence="8 9">
    <name type="scientific">Desulfuromonas thiophila</name>
    <dbReference type="NCBI Taxonomy" id="57664"/>
    <lineage>
        <taxon>Bacteria</taxon>
        <taxon>Pseudomonadati</taxon>
        <taxon>Thermodesulfobacteriota</taxon>
        <taxon>Desulfuromonadia</taxon>
        <taxon>Desulfuromonadales</taxon>
        <taxon>Desulfuromonadaceae</taxon>
        <taxon>Desulfuromonas</taxon>
    </lineage>
</organism>
<evidence type="ECO:0000256" key="4">
    <source>
        <dbReference type="ARBA" id="ARBA00022679"/>
    </source>
</evidence>
<dbReference type="GO" id="GO:0004514">
    <property type="term" value="F:nicotinate-nucleotide diphosphorylase (carboxylating) activity"/>
    <property type="evidence" value="ECO:0007669"/>
    <property type="project" value="InterPro"/>
</dbReference>
<dbReference type="Proteomes" id="UP000243205">
    <property type="component" value="Unassembled WGS sequence"/>
</dbReference>
<keyword evidence="3 5" id="KW-0328">Glycosyltransferase</keyword>
<dbReference type="InterPro" id="IPR037128">
    <property type="entry name" value="Quinolinate_PRibosylTase_N_sf"/>
</dbReference>
<dbReference type="RefSeq" id="WP_092075170.1">
    <property type="nucleotide sequence ID" value="NZ_FNAQ01000001.1"/>
</dbReference>
<dbReference type="Pfam" id="PF02749">
    <property type="entry name" value="QRPTase_N"/>
    <property type="match status" value="1"/>
</dbReference>
<dbReference type="GO" id="GO:0034213">
    <property type="term" value="P:quinolinate catabolic process"/>
    <property type="evidence" value="ECO:0007669"/>
    <property type="project" value="TreeGrafter"/>
</dbReference>
<feature type="domain" description="Quinolinate phosphoribosyl transferase C-terminal" evidence="6">
    <location>
        <begin position="108"/>
        <end position="277"/>
    </location>
</feature>
<dbReference type="NCBIfam" id="TIGR01334">
    <property type="entry name" value="modD"/>
    <property type="match status" value="1"/>
</dbReference>
<evidence type="ECO:0000256" key="5">
    <source>
        <dbReference type="PIRNR" id="PIRNR006250"/>
    </source>
</evidence>
<dbReference type="Gene3D" id="3.20.20.70">
    <property type="entry name" value="Aldolase class I"/>
    <property type="match status" value="1"/>
</dbReference>
<dbReference type="InterPro" id="IPR013785">
    <property type="entry name" value="Aldolase_TIM"/>
</dbReference>
<dbReference type="InterPro" id="IPR027277">
    <property type="entry name" value="NadC/ModD"/>
</dbReference>
<dbReference type="Gene3D" id="3.90.1170.20">
    <property type="entry name" value="Quinolinate phosphoribosyl transferase, N-terminal domain"/>
    <property type="match status" value="1"/>
</dbReference>
<dbReference type="InterPro" id="IPR006242">
    <property type="entry name" value="ModD"/>
</dbReference>
<sequence length="287" mass="30466">MPLPFVPQSVLEAFILEDAPYGDLTCQALGLEAQPGEMECSFRAATCVCGSEEAARLAELCGCRVTQLCPSGSLVAAGEPVLRLTGSVAALHRCWRMAGNLLEYLSGISSRTRQLVDSARQVNPQVLVTATRKIFPGTKALVTKAVLCGGGQLHRLGLSETVLVFDNHRHFLPPDQPLAALVAQLRRSLPDKKITIEVKDSAEALELARLGVDAVQLDKIGVAELAELVRQVRAIHPATLLVAAGGIRQDNLVAYAATGVDILVTSSLYSGPPADLAVRLRPQPPAA</sequence>
<reference evidence="9" key="1">
    <citation type="submission" date="2016-10" db="EMBL/GenBank/DDBJ databases">
        <authorList>
            <person name="Varghese N."/>
            <person name="Submissions S."/>
        </authorList>
    </citation>
    <scope>NUCLEOTIDE SEQUENCE [LARGE SCALE GENOMIC DNA]</scope>
    <source>
        <strain evidence="9">DSM 8987</strain>
    </source>
</reference>
<dbReference type="STRING" id="57664.SAMN05661003_1012"/>
<protein>
    <recommendedName>
        <fullName evidence="2">Putative pyrophosphorylase ModD</fullName>
    </recommendedName>
</protein>
<evidence type="ECO:0000313" key="9">
    <source>
        <dbReference type="Proteomes" id="UP000243205"/>
    </source>
</evidence>
<dbReference type="SUPFAM" id="SSF54675">
    <property type="entry name" value="Nicotinate/Quinolinate PRTase N-terminal domain-like"/>
    <property type="match status" value="1"/>
</dbReference>
<evidence type="ECO:0000256" key="3">
    <source>
        <dbReference type="ARBA" id="ARBA00022676"/>
    </source>
</evidence>
<evidence type="ECO:0000256" key="1">
    <source>
        <dbReference type="ARBA" id="ARBA00009400"/>
    </source>
</evidence>
<dbReference type="OrthoDB" id="9782546at2"/>
<name>A0A1G6WR79_9BACT</name>
<evidence type="ECO:0000313" key="8">
    <source>
        <dbReference type="EMBL" id="SDD68284.1"/>
    </source>
</evidence>
<dbReference type="SUPFAM" id="SSF51690">
    <property type="entry name" value="Nicotinate/Quinolinate PRTase C-terminal domain-like"/>
    <property type="match status" value="1"/>
</dbReference>
<comment type="similarity">
    <text evidence="1 5">Belongs to the NadC/ModD family.</text>
</comment>
<dbReference type="InterPro" id="IPR036068">
    <property type="entry name" value="Nicotinate_pribotase-like_C"/>
</dbReference>
<keyword evidence="9" id="KW-1185">Reference proteome</keyword>
<evidence type="ECO:0000259" key="6">
    <source>
        <dbReference type="Pfam" id="PF01729"/>
    </source>
</evidence>
<keyword evidence="4 5" id="KW-0808">Transferase</keyword>